<sequence length="25" mass="2712">MVDTYHMAIETVLSGVPDVVLDPPL</sequence>
<evidence type="ECO:0000313" key="1">
    <source>
        <dbReference type="EMBL" id="CDQ12029.1"/>
    </source>
</evidence>
<reference evidence="1" key="2">
    <citation type="submission" date="2014-07" db="EMBL/GenBank/DDBJ databases">
        <title>Initial genome analysis of the psychrotolerant acidophile Acidithiobacillus ferrivorans CF27: insights into iron and sulfur oxidation pathways and into biofilm formation.</title>
        <authorList>
            <person name="Talla E."/>
            <person name="Hedrich S."/>
            <person name="Mangenot S."/>
            <person name="Ji B."/>
            <person name="Johnson D.B."/>
            <person name="Barbe V."/>
            <person name="Bonnefoy V."/>
        </authorList>
    </citation>
    <scope>NUCLEOTIDE SEQUENCE [LARGE SCALE GENOMIC DNA]</scope>
    <source>
        <strain evidence="1">CF27</strain>
    </source>
</reference>
<evidence type="ECO:0000313" key="3">
    <source>
        <dbReference type="Proteomes" id="UP000193925"/>
    </source>
</evidence>
<accession>A0A060V031</accession>
<dbReference type="EMBL" id="CCCS020000067">
    <property type="protein sequence ID" value="CDQ12029.1"/>
    <property type="molecule type" value="Genomic_DNA"/>
</dbReference>
<organism evidence="1">
    <name type="scientific">Acidithiobacillus ferrivorans</name>
    <dbReference type="NCBI Taxonomy" id="160808"/>
    <lineage>
        <taxon>Bacteria</taxon>
        <taxon>Pseudomonadati</taxon>
        <taxon>Pseudomonadota</taxon>
        <taxon>Acidithiobacillia</taxon>
        <taxon>Acidithiobacillales</taxon>
        <taxon>Acidithiobacillaceae</taxon>
        <taxon>Acidithiobacillus</taxon>
    </lineage>
</organism>
<gene>
    <name evidence="2" type="ORF">AFERRI_30317</name>
    <name evidence="1" type="ORF">AFERRI_70002</name>
</gene>
<proteinExistence type="predicted"/>
<dbReference type="EMBL" id="LT841305">
    <property type="protein sequence ID" value="SMH66585.1"/>
    <property type="molecule type" value="Genomic_DNA"/>
</dbReference>
<name>A0A060V031_9PROT</name>
<dbReference type="Proteomes" id="UP000193925">
    <property type="component" value="Chromosome AFERRI"/>
</dbReference>
<protein>
    <submittedName>
        <fullName evidence="1">Uncharacterized protein</fullName>
    </submittedName>
</protein>
<evidence type="ECO:0000313" key="2">
    <source>
        <dbReference type="EMBL" id="SMH66585.1"/>
    </source>
</evidence>
<reference evidence="1" key="1">
    <citation type="submission" date="2014-03" db="EMBL/GenBank/DDBJ databases">
        <authorList>
            <person name="Genoscope - CEA"/>
        </authorList>
    </citation>
    <scope>NUCLEOTIDE SEQUENCE [LARGE SCALE GENOMIC DNA]</scope>
    <source>
        <strain evidence="1">CF27</strain>
    </source>
</reference>
<reference evidence="2 3" key="3">
    <citation type="submission" date="2017-03" db="EMBL/GenBank/DDBJ databases">
        <authorList>
            <person name="Regsiter A."/>
            <person name="William W."/>
        </authorList>
    </citation>
    <scope>NUCLEOTIDE SEQUENCE [LARGE SCALE GENOMIC DNA]</scope>
    <source>
        <strain evidence="2">PRJEB5721</strain>
    </source>
</reference>
<dbReference type="AlphaFoldDB" id="A0A060V031"/>
<keyword evidence="3" id="KW-1185">Reference proteome</keyword>